<dbReference type="Gene3D" id="3.30.70.100">
    <property type="match status" value="1"/>
</dbReference>
<dbReference type="NCBIfam" id="TIGR02118">
    <property type="entry name" value="EthD family reductase"/>
    <property type="match status" value="1"/>
</dbReference>
<name>A0A095TDZ6_9GAMM</name>
<dbReference type="RefSeq" id="WP_038018077.1">
    <property type="nucleotide sequence ID" value="NZ_JPKR02000004.1"/>
</dbReference>
<comment type="caution">
    <text evidence="2">The sequence shown here is derived from an EMBL/GenBank/DDBJ whole genome shotgun (WGS) entry which is preliminary data.</text>
</comment>
<dbReference type="InterPro" id="IPR011008">
    <property type="entry name" value="Dimeric_a/b-barrel"/>
</dbReference>
<organism evidence="2 3">
    <name type="scientific">Tatumella morbirosei</name>
    <dbReference type="NCBI Taxonomy" id="642227"/>
    <lineage>
        <taxon>Bacteria</taxon>
        <taxon>Pseudomonadati</taxon>
        <taxon>Pseudomonadota</taxon>
        <taxon>Gammaproteobacteria</taxon>
        <taxon>Enterobacterales</taxon>
        <taxon>Erwiniaceae</taxon>
        <taxon>Tatumella</taxon>
    </lineage>
</organism>
<dbReference type="eggNOG" id="COG2267">
    <property type="taxonomic scope" value="Bacteria"/>
</dbReference>
<dbReference type="PANTHER" id="PTHR40260">
    <property type="entry name" value="BLR8190 PROTEIN"/>
    <property type="match status" value="1"/>
</dbReference>
<dbReference type="AlphaFoldDB" id="A0A095TDZ6"/>
<evidence type="ECO:0000259" key="1">
    <source>
        <dbReference type="Pfam" id="PF07110"/>
    </source>
</evidence>
<proteinExistence type="predicted"/>
<evidence type="ECO:0000313" key="3">
    <source>
        <dbReference type="Proteomes" id="UP000029577"/>
    </source>
</evidence>
<accession>A0A095TDZ6</accession>
<dbReference type="STRING" id="642227.HA49_06535"/>
<sequence>MHNLSSQVIVYVTYQGTADSRFDRRYYTEHHLPLVMRAWQQYGLESVSAFFPAETRPGTLAICECIFRDEQAVQQAFNAEDVMGVIQDVPKFTDLIPARIRGVSL</sequence>
<dbReference type="EMBL" id="JPKR02000004">
    <property type="protein sequence ID" value="KGD74937.1"/>
    <property type="molecule type" value="Genomic_DNA"/>
</dbReference>
<feature type="domain" description="EthD" evidence="1">
    <location>
        <begin position="22"/>
        <end position="95"/>
    </location>
</feature>
<dbReference type="Pfam" id="PF07110">
    <property type="entry name" value="EthD"/>
    <property type="match status" value="1"/>
</dbReference>
<dbReference type="Proteomes" id="UP000029577">
    <property type="component" value="Unassembled WGS sequence"/>
</dbReference>
<reference evidence="2" key="1">
    <citation type="submission" date="2014-12" db="EMBL/GenBank/DDBJ databases">
        <title>The draft genome of the Tatumella morbirosei type strain, LMG23360T isolated from pineapple rot.</title>
        <authorList>
            <person name="Smits T.H."/>
            <person name="Palmer M."/>
            <person name="Venter S.N."/>
            <person name="Duffy B."/>
            <person name="Steenkamp E.T."/>
            <person name="Chan W.Y."/>
            <person name="Coutinho T.A."/>
            <person name="Coetzee M.P."/>
            <person name="De Maayer P."/>
        </authorList>
    </citation>
    <scope>NUCLEOTIDE SEQUENCE [LARGE SCALE GENOMIC DNA]</scope>
    <source>
        <strain evidence="2">LMG 23360</strain>
    </source>
</reference>
<dbReference type="InterPro" id="IPR009799">
    <property type="entry name" value="EthD_dom"/>
</dbReference>
<protein>
    <submittedName>
        <fullName evidence="2">Ethyl tert-butyl ether degradation protein EthD</fullName>
    </submittedName>
</protein>
<evidence type="ECO:0000313" key="2">
    <source>
        <dbReference type="EMBL" id="KGD74937.1"/>
    </source>
</evidence>
<dbReference type="SUPFAM" id="SSF54909">
    <property type="entry name" value="Dimeric alpha+beta barrel"/>
    <property type="match status" value="1"/>
</dbReference>
<dbReference type="PANTHER" id="PTHR40260:SF2">
    <property type="entry name" value="BLR8190 PROTEIN"/>
    <property type="match status" value="1"/>
</dbReference>
<keyword evidence="3" id="KW-1185">Reference proteome</keyword>
<gene>
    <name evidence="2" type="ORF">HA49_06535</name>
</gene>
<dbReference type="OrthoDB" id="5343971at2"/>
<dbReference type="GO" id="GO:0016491">
    <property type="term" value="F:oxidoreductase activity"/>
    <property type="evidence" value="ECO:0007669"/>
    <property type="project" value="InterPro"/>
</dbReference>